<evidence type="ECO:0000313" key="2">
    <source>
        <dbReference type="EMBL" id="ABS67369.1"/>
    </source>
</evidence>
<gene>
    <name evidence="2" type="ordered locus">Xaut_2125</name>
</gene>
<dbReference type="AlphaFoldDB" id="A7IH76"/>
<feature type="domain" description="KTSC" evidence="1">
    <location>
        <begin position="46"/>
        <end position="104"/>
    </location>
</feature>
<evidence type="ECO:0000313" key="3">
    <source>
        <dbReference type="Proteomes" id="UP000002417"/>
    </source>
</evidence>
<sequence>MRAGAPAGLGCVPSAGHVEMDGSSAKLDPQCRIAVAEGKGELPHFNSSAISRAEYNPKTRVLSIWFTDGGGPYDYDRVPLFVYEGLCRAGSKRSFFKTYILDQYTAR</sequence>
<dbReference type="InterPro" id="IPR025309">
    <property type="entry name" value="KTSC_dom"/>
</dbReference>
<organism evidence="2 3">
    <name type="scientific">Xanthobacter autotrophicus (strain ATCC BAA-1158 / Py2)</name>
    <dbReference type="NCBI Taxonomy" id="78245"/>
    <lineage>
        <taxon>Bacteria</taxon>
        <taxon>Pseudomonadati</taxon>
        <taxon>Pseudomonadota</taxon>
        <taxon>Alphaproteobacteria</taxon>
        <taxon>Hyphomicrobiales</taxon>
        <taxon>Xanthobacteraceae</taxon>
        <taxon>Xanthobacter</taxon>
    </lineage>
</organism>
<name>A7IH76_XANP2</name>
<keyword evidence="3" id="KW-1185">Reference proteome</keyword>
<reference evidence="2 3" key="1">
    <citation type="submission" date="2007-07" db="EMBL/GenBank/DDBJ databases">
        <title>Complete sequence of chromosome of Xanthobacter autotrophicus Py2.</title>
        <authorList>
            <consortium name="US DOE Joint Genome Institute"/>
            <person name="Copeland A."/>
            <person name="Lucas S."/>
            <person name="Lapidus A."/>
            <person name="Barry K."/>
            <person name="Glavina del Rio T."/>
            <person name="Hammon N."/>
            <person name="Israni S."/>
            <person name="Dalin E."/>
            <person name="Tice H."/>
            <person name="Pitluck S."/>
            <person name="Sims D."/>
            <person name="Brettin T."/>
            <person name="Bruce D."/>
            <person name="Detter J.C."/>
            <person name="Han C."/>
            <person name="Tapia R."/>
            <person name="Brainard J."/>
            <person name="Schmutz J."/>
            <person name="Larimer F."/>
            <person name="Land M."/>
            <person name="Hauser L."/>
            <person name="Kyrpides N."/>
            <person name="Kim E."/>
            <person name="Ensigns S.A."/>
            <person name="Richardson P."/>
        </authorList>
    </citation>
    <scope>NUCLEOTIDE SEQUENCE [LARGE SCALE GENOMIC DNA]</scope>
    <source>
        <strain evidence="3">ATCC BAA-1158 / Py2</strain>
    </source>
</reference>
<evidence type="ECO:0000259" key="1">
    <source>
        <dbReference type="Pfam" id="PF13619"/>
    </source>
</evidence>
<proteinExistence type="predicted"/>
<dbReference type="HOGENOM" id="CLU_2209004_0_0_5"/>
<dbReference type="Proteomes" id="UP000002417">
    <property type="component" value="Chromosome"/>
</dbReference>
<protein>
    <recommendedName>
        <fullName evidence="1">KTSC domain-containing protein</fullName>
    </recommendedName>
</protein>
<dbReference type="Pfam" id="PF13619">
    <property type="entry name" value="KTSC"/>
    <property type="match status" value="1"/>
</dbReference>
<dbReference type="STRING" id="78245.Xaut_2125"/>
<accession>A7IH76</accession>
<dbReference type="KEGG" id="xau:Xaut_2125"/>
<dbReference type="EMBL" id="CP000781">
    <property type="protein sequence ID" value="ABS67369.1"/>
    <property type="molecule type" value="Genomic_DNA"/>
</dbReference>